<accession>A0A496PKK3</accession>
<evidence type="ECO:0000259" key="3">
    <source>
        <dbReference type="Pfam" id="PF03061"/>
    </source>
</evidence>
<organism evidence="4 5">
    <name type="scientific">Galactobacter caseinivorans</name>
    <dbReference type="NCBI Taxonomy" id="2676123"/>
    <lineage>
        <taxon>Bacteria</taxon>
        <taxon>Bacillati</taxon>
        <taxon>Actinomycetota</taxon>
        <taxon>Actinomycetes</taxon>
        <taxon>Micrococcales</taxon>
        <taxon>Micrococcaceae</taxon>
        <taxon>Galactobacter</taxon>
    </lineage>
</organism>
<dbReference type="PANTHER" id="PTHR43240">
    <property type="entry name" value="1,4-DIHYDROXY-2-NAPHTHOYL-COA THIOESTERASE 1"/>
    <property type="match status" value="1"/>
</dbReference>
<dbReference type="Gene3D" id="3.10.129.10">
    <property type="entry name" value="Hotdog Thioesterase"/>
    <property type="match status" value="1"/>
</dbReference>
<dbReference type="InterPro" id="IPR029069">
    <property type="entry name" value="HotDog_dom_sf"/>
</dbReference>
<dbReference type="GO" id="GO:0061522">
    <property type="term" value="F:1,4-dihydroxy-2-naphthoyl-CoA thioesterase activity"/>
    <property type="evidence" value="ECO:0007669"/>
    <property type="project" value="TreeGrafter"/>
</dbReference>
<reference evidence="4 5" key="1">
    <citation type="submission" date="2018-07" db="EMBL/GenBank/DDBJ databases">
        <title>Arthrobacter sp. nov., isolated from raw cow's milk with high bacterial count.</title>
        <authorList>
            <person name="Hahne J."/>
            <person name="Isele D."/>
            <person name="Lipski A."/>
        </authorList>
    </citation>
    <scope>NUCLEOTIDE SEQUENCE [LARGE SCALE GENOMIC DNA]</scope>
    <source>
        <strain evidence="4 5">JZ R-183</strain>
    </source>
</reference>
<dbReference type="CDD" id="cd03443">
    <property type="entry name" value="PaaI_thioesterase"/>
    <property type="match status" value="1"/>
</dbReference>
<evidence type="ECO:0000313" key="5">
    <source>
        <dbReference type="Proteomes" id="UP000273119"/>
    </source>
</evidence>
<dbReference type="GO" id="GO:0005829">
    <property type="term" value="C:cytosol"/>
    <property type="evidence" value="ECO:0007669"/>
    <property type="project" value="TreeGrafter"/>
</dbReference>
<dbReference type="SUPFAM" id="SSF54637">
    <property type="entry name" value="Thioesterase/thiol ester dehydrase-isomerase"/>
    <property type="match status" value="1"/>
</dbReference>
<gene>
    <name evidence="4" type="ORF">DWQ67_04355</name>
</gene>
<dbReference type="NCBIfam" id="TIGR00369">
    <property type="entry name" value="unchar_dom_1"/>
    <property type="match status" value="1"/>
</dbReference>
<dbReference type="RefSeq" id="WP_121484372.1">
    <property type="nucleotide sequence ID" value="NZ_QQXL01000002.1"/>
</dbReference>
<protein>
    <submittedName>
        <fullName evidence="4">Hotdog fold thioesterase</fullName>
    </submittedName>
</protein>
<evidence type="ECO:0000256" key="1">
    <source>
        <dbReference type="ARBA" id="ARBA00008324"/>
    </source>
</evidence>
<proteinExistence type="inferred from homology"/>
<dbReference type="EMBL" id="QQXL01000002">
    <property type="protein sequence ID" value="RKW71036.1"/>
    <property type="molecule type" value="Genomic_DNA"/>
</dbReference>
<dbReference type="PANTHER" id="PTHR43240:SF5">
    <property type="entry name" value="1,4-DIHYDROXY-2-NAPHTHOYL-COA THIOESTERASE 1"/>
    <property type="match status" value="1"/>
</dbReference>
<comment type="similarity">
    <text evidence="1">Belongs to the thioesterase PaaI family.</text>
</comment>
<name>A0A496PKK3_9MICC</name>
<keyword evidence="5" id="KW-1185">Reference proteome</keyword>
<dbReference type="Proteomes" id="UP000273119">
    <property type="component" value="Unassembled WGS sequence"/>
</dbReference>
<feature type="domain" description="Thioesterase" evidence="3">
    <location>
        <begin position="65"/>
        <end position="140"/>
    </location>
</feature>
<dbReference type="AlphaFoldDB" id="A0A496PKK3"/>
<keyword evidence="2" id="KW-0378">Hydrolase</keyword>
<dbReference type="InterPro" id="IPR006683">
    <property type="entry name" value="Thioestr_dom"/>
</dbReference>
<sequence>MTDNFASHPFAAQLTEAGVPLEIWPMLTSHGVGTLGPKLGIHFEELTVERVVATMPVQGNQQVVGILHGGATAALAETLGSFAAAIHTQGRKNPVGVDLNITHHRGASSGVVRGICTPLHLGRSSTSHQIEVFDEAGKRIATARITNQLLDPR</sequence>
<comment type="caution">
    <text evidence="4">The sequence shown here is derived from an EMBL/GenBank/DDBJ whole genome shotgun (WGS) entry which is preliminary data.</text>
</comment>
<evidence type="ECO:0000256" key="2">
    <source>
        <dbReference type="ARBA" id="ARBA00022801"/>
    </source>
</evidence>
<dbReference type="Pfam" id="PF03061">
    <property type="entry name" value="4HBT"/>
    <property type="match status" value="1"/>
</dbReference>
<evidence type="ECO:0000313" key="4">
    <source>
        <dbReference type="EMBL" id="RKW71036.1"/>
    </source>
</evidence>
<dbReference type="InterPro" id="IPR003736">
    <property type="entry name" value="PAAI_dom"/>
</dbReference>